<dbReference type="FunFam" id="1.10.287.130:FF:000001">
    <property type="entry name" value="Two-component sensor histidine kinase"/>
    <property type="match status" value="1"/>
</dbReference>
<dbReference type="CDD" id="cd06225">
    <property type="entry name" value="HAMP"/>
    <property type="match status" value="1"/>
</dbReference>
<evidence type="ECO:0000313" key="14">
    <source>
        <dbReference type="EMBL" id="MBY5958042.1"/>
    </source>
</evidence>
<protein>
    <recommendedName>
        <fullName evidence="3">histidine kinase</fullName>
        <ecNumber evidence="3">2.7.13.3</ecNumber>
    </recommendedName>
</protein>
<dbReference type="SUPFAM" id="SSF47384">
    <property type="entry name" value="Homodimeric domain of signal transducing histidine kinase"/>
    <property type="match status" value="1"/>
</dbReference>
<dbReference type="SMART" id="SM00387">
    <property type="entry name" value="HATPase_c"/>
    <property type="match status" value="1"/>
</dbReference>
<evidence type="ECO:0000256" key="9">
    <source>
        <dbReference type="ARBA" id="ARBA00023012"/>
    </source>
</evidence>
<evidence type="ECO:0000256" key="3">
    <source>
        <dbReference type="ARBA" id="ARBA00012438"/>
    </source>
</evidence>
<dbReference type="PANTHER" id="PTHR45436">
    <property type="entry name" value="SENSOR HISTIDINE KINASE YKOH"/>
    <property type="match status" value="1"/>
</dbReference>
<evidence type="ECO:0000256" key="8">
    <source>
        <dbReference type="ARBA" id="ARBA00022989"/>
    </source>
</evidence>
<dbReference type="InterPro" id="IPR036097">
    <property type="entry name" value="HisK_dim/P_sf"/>
</dbReference>
<keyword evidence="6 11" id="KW-0812">Transmembrane</keyword>
<organism evidence="14 15">
    <name type="scientific">Membranihabitans marinus</name>
    <dbReference type="NCBI Taxonomy" id="1227546"/>
    <lineage>
        <taxon>Bacteria</taxon>
        <taxon>Pseudomonadati</taxon>
        <taxon>Bacteroidota</taxon>
        <taxon>Saprospiria</taxon>
        <taxon>Saprospirales</taxon>
        <taxon>Saprospiraceae</taxon>
        <taxon>Membranihabitans</taxon>
    </lineage>
</organism>
<dbReference type="Pfam" id="PF02518">
    <property type="entry name" value="HATPase_c"/>
    <property type="match status" value="1"/>
</dbReference>
<dbReference type="InterPro" id="IPR004358">
    <property type="entry name" value="Sig_transdc_His_kin-like_C"/>
</dbReference>
<dbReference type="GO" id="GO:0005886">
    <property type="term" value="C:plasma membrane"/>
    <property type="evidence" value="ECO:0007669"/>
    <property type="project" value="TreeGrafter"/>
</dbReference>
<evidence type="ECO:0000259" key="12">
    <source>
        <dbReference type="PROSITE" id="PS50109"/>
    </source>
</evidence>
<dbReference type="InterPro" id="IPR050428">
    <property type="entry name" value="TCS_sensor_his_kinase"/>
</dbReference>
<dbReference type="SMART" id="SM00388">
    <property type="entry name" value="HisKA"/>
    <property type="match status" value="1"/>
</dbReference>
<dbReference type="Gene3D" id="3.30.565.10">
    <property type="entry name" value="Histidine kinase-like ATPase, C-terminal domain"/>
    <property type="match status" value="1"/>
</dbReference>
<evidence type="ECO:0000313" key="15">
    <source>
        <dbReference type="Proteomes" id="UP000753961"/>
    </source>
</evidence>
<dbReference type="InterPro" id="IPR005467">
    <property type="entry name" value="His_kinase_dom"/>
</dbReference>
<dbReference type="SUPFAM" id="SSF158472">
    <property type="entry name" value="HAMP domain-like"/>
    <property type="match status" value="1"/>
</dbReference>
<dbReference type="GO" id="GO:0000155">
    <property type="term" value="F:phosphorelay sensor kinase activity"/>
    <property type="evidence" value="ECO:0007669"/>
    <property type="project" value="InterPro"/>
</dbReference>
<evidence type="ECO:0000256" key="6">
    <source>
        <dbReference type="ARBA" id="ARBA00022692"/>
    </source>
</evidence>
<dbReference type="Gene3D" id="1.10.287.130">
    <property type="match status" value="1"/>
</dbReference>
<dbReference type="EMBL" id="JAHVHU010000007">
    <property type="protein sequence ID" value="MBY5958042.1"/>
    <property type="molecule type" value="Genomic_DNA"/>
</dbReference>
<gene>
    <name evidence="14" type="ORF">KUV50_07870</name>
</gene>
<dbReference type="Proteomes" id="UP000753961">
    <property type="component" value="Unassembled WGS sequence"/>
</dbReference>
<name>A0A953HLV4_9BACT</name>
<keyword evidence="10 11" id="KW-0472">Membrane</keyword>
<evidence type="ECO:0000256" key="2">
    <source>
        <dbReference type="ARBA" id="ARBA00004370"/>
    </source>
</evidence>
<dbReference type="FunFam" id="3.30.565.10:FF:000006">
    <property type="entry name" value="Sensor histidine kinase WalK"/>
    <property type="match status" value="1"/>
</dbReference>
<dbReference type="AlphaFoldDB" id="A0A953HLV4"/>
<evidence type="ECO:0000259" key="13">
    <source>
        <dbReference type="PROSITE" id="PS50885"/>
    </source>
</evidence>
<keyword evidence="8 11" id="KW-1133">Transmembrane helix</keyword>
<evidence type="ECO:0000256" key="4">
    <source>
        <dbReference type="ARBA" id="ARBA00022553"/>
    </source>
</evidence>
<keyword evidence="4" id="KW-0597">Phosphoprotein</keyword>
<dbReference type="RefSeq" id="WP_222579576.1">
    <property type="nucleotide sequence ID" value="NZ_JAHVHU010000007.1"/>
</dbReference>
<dbReference type="InterPro" id="IPR003661">
    <property type="entry name" value="HisK_dim/P_dom"/>
</dbReference>
<dbReference type="EC" id="2.7.13.3" evidence="3"/>
<dbReference type="CDD" id="cd00075">
    <property type="entry name" value="HATPase"/>
    <property type="match status" value="1"/>
</dbReference>
<evidence type="ECO:0000256" key="7">
    <source>
        <dbReference type="ARBA" id="ARBA00022777"/>
    </source>
</evidence>
<dbReference type="Pfam" id="PF00512">
    <property type="entry name" value="HisKA"/>
    <property type="match status" value="1"/>
</dbReference>
<evidence type="ECO:0000256" key="11">
    <source>
        <dbReference type="SAM" id="Phobius"/>
    </source>
</evidence>
<dbReference type="InterPro" id="IPR003594">
    <property type="entry name" value="HATPase_dom"/>
</dbReference>
<dbReference type="CDD" id="cd00082">
    <property type="entry name" value="HisKA"/>
    <property type="match status" value="1"/>
</dbReference>
<dbReference type="PROSITE" id="PS50885">
    <property type="entry name" value="HAMP"/>
    <property type="match status" value="1"/>
</dbReference>
<dbReference type="SUPFAM" id="SSF55874">
    <property type="entry name" value="ATPase domain of HSP90 chaperone/DNA topoisomerase II/histidine kinase"/>
    <property type="match status" value="1"/>
</dbReference>
<feature type="transmembrane region" description="Helical" evidence="11">
    <location>
        <begin position="12"/>
        <end position="32"/>
    </location>
</feature>
<dbReference type="InterPro" id="IPR003660">
    <property type="entry name" value="HAMP_dom"/>
</dbReference>
<keyword evidence="5" id="KW-0808">Transferase</keyword>
<feature type="domain" description="Histidine kinase" evidence="12">
    <location>
        <begin position="247"/>
        <end position="463"/>
    </location>
</feature>
<dbReference type="Gene3D" id="6.10.340.10">
    <property type="match status" value="1"/>
</dbReference>
<keyword evidence="9" id="KW-0902">Two-component regulatory system</keyword>
<dbReference type="SMART" id="SM00304">
    <property type="entry name" value="HAMP"/>
    <property type="match status" value="1"/>
</dbReference>
<comment type="subcellular location">
    <subcellularLocation>
        <location evidence="2">Membrane</location>
    </subcellularLocation>
</comment>
<evidence type="ECO:0000256" key="1">
    <source>
        <dbReference type="ARBA" id="ARBA00000085"/>
    </source>
</evidence>
<feature type="transmembrane region" description="Helical" evidence="11">
    <location>
        <begin position="167"/>
        <end position="185"/>
    </location>
</feature>
<dbReference type="PANTHER" id="PTHR45436:SF5">
    <property type="entry name" value="SENSOR HISTIDINE KINASE TRCS"/>
    <property type="match status" value="1"/>
</dbReference>
<dbReference type="PRINTS" id="PR00344">
    <property type="entry name" value="BCTRLSENSOR"/>
</dbReference>
<dbReference type="Pfam" id="PF00672">
    <property type="entry name" value="HAMP"/>
    <property type="match status" value="1"/>
</dbReference>
<keyword evidence="15" id="KW-1185">Reference proteome</keyword>
<comment type="catalytic activity">
    <reaction evidence="1">
        <text>ATP + protein L-histidine = ADP + protein N-phospho-L-histidine.</text>
        <dbReference type="EC" id="2.7.13.3"/>
    </reaction>
</comment>
<keyword evidence="7 14" id="KW-0418">Kinase</keyword>
<sequence length="467" mass="53839">MNLSFKNRIALYYMLATAAIIAVVFLIIYYSVRAVAYETVDTDLTYEAYKHSAEIVIEQDSFRFINKDEWMELEHQKVQVYPVFVQLVNVSGQIMDKSPNLKTDSLVFHSEKGFGYGAQFDTYLENRPIRQMQIPIEKEGLRKGYILTAMSLEGPILVKNSLRKNLLVLYPMVLIGLFFVTRFLAGRSIKPVRNITKSAHRITRQSLNERIPLPENKDELYHLTSSINELVNRMQKAIEREEQFTADASHQMRTPLAVIKGTLEVLIRKSRTESEYREKINYSIREIDRMSDLVEQLLIMARLDGNHSHQTEEPVNLQLLIDEILLRYKGHIEEKALSVHIDAGYQNTVITDPYYIDLIFENLISNAIKYSRAGTVIEIALLDKEDTLSCRITNQGILIGPEDIDHLFQPFYRADALRHKEFKGSGLGLSIVKKACDFLDLEIQVTSREEPGTTFELSFPKDRLHNN</sequence>
<accession>A0A953HLV4</accession>
<dbReference type="InterPro" id="IPR036890">
    <property type="entry name" value="HATPase_C_sf"/>
</dbReference>
<evidence type="ECO:0000256" key="10">
    <source>
        <dbReference type="ARBA" id="ARBA00023136"/>
    </source>
</evidence>
<evidence type="ECO:0000256" key="5">
    <source>
        <dbReference type="ARBA" id="ARBA00022679"/>
    </source>
</evidence>
<comment type="caution">
    <text evidence="14">The sequence shown here is derived from an EMBL/GenBank/DDBJ whole genome shotgun (WGS) entry which is preliminary data.</text>
</comment>
<reference evidence="14" key="1">
    <citation type="submission" date="2021-06" db="EMBL/GenBank/DDBJ databases">
        <title>44 bacteria genomes isolated from Dapeng, Shenzhen.</title>
        <authorList>
            <person name="Zheng W."/>
            <person name="Yu S."/>
            <person name="Huang Y."/>
        </authorList>
    </citation>
    <scope>NUCLEOTIDE SEQUENCE</scope>
    <source>
        <strain evidence="14">DP5N28-2</strain>
    </source>
</reference>
<proteinExistence type="predicted"/>
<dbReference type="PROSITE" id="PS50109">
    <property type="entry name" value="HIS_KIN"/>
    <property type="match status" value="1"/>
</dbReference>
<feature type="domain" description="HAMP" evidence="13">
    <location>
        <begin position="186"/>
        <end position="239"/>
    </location>
</feature>